<dbReference type="PANTHER" id="PTHR24223">
    <property type="entry name" value="ATP-BINDING CASSETTE SUB-FAMILY C"/>
    <property type="match status" value="1"/>
</dbReference>
<reference evidence="12" key="1">
    <citation type="submission" date="2021-02" db="EMBL/GenBank/DDBJ databases">
        <authorList>
            <person name="Dougan E. K."/>
            <person name="Rhodes N."/>
            <person name="Thang M."/>
            <person name="Chan C."/>
        </authorList>
    </citation>
    <scope>NUCLEOTIDE SEQUENCE</scope>
</reference>
<dbReference type="InterPro" id="IPR011527">
    <property type="entry name" value="ABC1_TM_dom"/>
</dbReference>
<feature type="transmembrane region" description="Helical" evidence="9">
    <location>
        <begin position="170"/>
        <end position="188"/>
    </location>
</feature>
<evidence type="ECO:0000256" key="9">
    <source>
        <dbReference type="SAM" id="Phobius"/>
    </source>
</evidence>
<dbReference type="InterPro" id="IPR050173">
    <property type="entry name" value="ABC_transporter_C-like"/>
</dbReference>
<feature type="domain" description="ABC transporter" evidence="10">
    <location>
        <begin position="611"/>
        <end position="855"/>
    </location>
</feature>
<feature type="region of interest" description="Disordered" evidence="8">
    <location>
        <begin position="479"/>
        <end position="559"/>
    </location>
</feature>
<dbReference type="InterPro" id="IPR036640">
    <property type="entry name" value="ABC1_TM_sf"/>
</dbReference>
<dbReference type="SUPFAM" id="SSF90123">
    <property type="entry name" value="ABC transporter transmembrane region"/>
    <property type="match status" value="2"/>
</dbReference>
<dbReference type="SMART" id="SM00382">
    <property type="entry name" value="AAA"/>
    <property type="match status" value="2"/>
</dbReference>
<dbReference type="Pfam" id="PF00664">
    <property type="entry name" value="ABC_membrane"/>
    <property type="match status" value="2"/>
</dbReference>
<dbReference type="GO" id="GO:0005524">
    <property type="term" value="F:ATP binding"/>
    <property type="evidence" value="ECO:0007669"/>
    <property type="project" value="UniProtKB-KW"/>
</dbReference>
<dbReference type="GO" id="GO:0016887">
    <property type="term" value="F:ATP hydrolysis activity"/>
    <property type="evidence" value="ECO:0007669"/>
    <property type="project" value="InterPro"/>
</dbReference>
<dbReference type="PROSITE" id="PS50893">
    <property type="entry name" value="ABC_TRANSPORTER_2"/>
    <property type="match status" value="2"/>
</dbReference>
<evidence type="ECO:0000313" key="12">
    <source>
        <dbReference type="EMBL" id="CAE8644165.1"/>
    </source>
</evidence>
<keyword evidence="7 9" id="KW-0472">Membrane</keyword>
<proteinExistence type="predicted"/>
<dbReference type="Pfam" id="PF00005">
    <property type="entry name" value="ABC_tran"/>
    <property type="match status" value="2"/>
</dbReference>
<evidence type="ECO:0000256" key="1">
    <source>
        <dbReference type="ARBA" id="ARBA00004141"/>
    </source>
</evidence>
<dbReference type="InterPro" id="IPR027417">
    <property type="entry name" value="P-loop_NTPase"/>
</dbReference>
<feature type="region of interest" description="Disordered" evidence="8">
    <location>
        <begin position="870"/>
        <end position="894"/>
    </location>
</feature>
<evidence type="ECO:0000259" key="11">
    <source>
        <dbReference type="PROSITE" id="PS50929"/>
    </source>
</evidence>
<feature type="region of interest" description="Disordered" evidence="8">
    <location>
        <begin position="1457"/>
        <end position="1486"/>
    </location>
</feature>
<feature type="transmembrane region" description="Helical" evidence="9">
    <location>
        <begin position="1109"/>
        <end position="1131"/>
    </location>
</feature>
<evidence type="ECO:0008006" key="14">
    <source>
        <dbReference type="Google" id="ProtNLM"/>
    </source>
</evidence>
<dbReference type="InterPro" id="IPR044726">
    <property type="entry name" value="ABCC_6TM_D2"/>
</dbReference>
<feature type="non-terminal residue" evidence="12">
    <location>
        <position position="1"/>
    </location>
</feature>
<dbReference type="Gene3D" id="1.20.1560.10">
    <property type="entry name" value="ABC transporter type 1, transmembrane domain"/>
    <property type="match status" value="2"/>
</dbReference>
<comment type="subcellular location">
    <subcellularLocation>
        <location evidence="1">Membrane</location>
        <topology evidence="1">Multi-pass membrane protein</topology>
    </subcellularLocation>
</comment>
<sequence>PGWLFGWLQPVIFQGGISLSDLGRLPAGADVAWADEELQRRLAEGRDESLGLILCRCYWRLMLPASLCKLAADLLRYVPAWMLTELLQYACALAVALPLCTLLQALLVALLVNQYFWFALRVGALARGALSAAVFRQVSTLCGSMNMAWSAPLQLAVAFLLLWRVLGPPVLAGCVCMVAMLGLQLALASGIARLRGAVAAATDQRLRRTEAALAARQAVKLQLWEELCFEEVQARRRVEVAVLRREAMLKACSVLLATLAPTAVSLSTFTALTLSGRPLYAPSVFGALALFNAMRAPLSALPDLFSSASHAQVALRRFQKVLAHTPRMPDTSFECSPLSTKASPSIQETPEEIPRMFAPQCPAGAASAPRTLLFTSAALLRPIIIPQPMPRPRPEKAKAGRRQTSEEDCPRIFAQQQPAGAASVFLPLPPGAASFSLPLLPQAPTALLSTSITIPLTALPIPSTATQAPRTSAALLHPITIPQRLPRHRPEAKASTRAAGRRNTAPTGSYTPPALPQRASVLYSGDTSSSASSASSASSRSPSPDDDDSPRGGPEGSSEEFAVNFPQAAAVVVLQDASFSWQMSQQGPQAEASVKGNVYSLTLPLSLGIPISLTATLPASSPTSPPALQSVTFSLRPGQLLAVVGGTGSGKSTLLMGLLGEVSCSSGEVQRNVSPGSLAYCGQQPSLVRGSLRENVLFGRNWDEQRYFHALDACGLRALDQAEADKQGSNNNNSKSKSEGSPHAVQACLPRTVPAFSGGQQARIALARAIYGRPELCLLDEPLASLDPTTSSQVWRDALRGPLLRRSAVVVSTASAHLAMAADQVLLLEAGVAVQFGPPARLAVTPGLFSDLLAEVDVESSLSAGPAPLKVATTSSASRNENLEAGSLEADNSEAWPPRSFPKAVVADLEATWPSLLHAKTSQERHPEVSKARRSLELLSGCGGSPGSCRAELISLPLFGLMATTSSQDSTARARSPDVYYDYASRFGGSGLFFIAGLGLFAAAQASIVLADCWLAHWSAIPRPQGAHPEIEVEWNLEIFALLALLAASLVALQAALWPLLSLRAASGLHAEGLRRVLFAPLQLEPAMGSAGQLLSRFSKDMDTLDSRLPAMLAQALACVAALGSAVAAIVASQPRIVPVAVILAWVLHRLTKVYRPVATEAARLVSALHGPVVAQLLEVLRCREYIRAFNQESRAQEQALALLEASARAQILSAGLQRWFALQLETLGAIMLFCIASFNVMATSSVHIGLSGLSLTYALTLTALAKYLVNYGTRADAQFASVERLQALTHLRSEQEEELVHRDEVLETTLKSLAPPSNWPERGFLELRQYQPAAHGLSNSPALWPLTLTVQPGEHIALIGRSGAGKSTLLAGLSRLLPVGSGQLRLDGRDANEVSLQRWRAALLCVPQEPLLLAGSVAHNLDPQGLFAPFELWEALRLVALEALVRALPLQLATQIGNGRPNGEGKESEAPNRGPAAEPGASSVQLSGGQRRLLVLARLLLRRQDARLVLLDEPAAGMEQQEVTRLHGVLQAHLGHAALIAVTHRLLPVLHLFSRVLVLSEGSCTEDGAPSDLLADPQSHLCELLAQAPTRLRAHVQRMLALHRLRGLPAIQKMLKSVNSQTPSTVVRPLAGSLKARSVSLPATTQA</sequence>
<keyword evidence="5" id="KW-0067">ATP-binding</keyword>
<evidence type="ECO:0000259" key="10">
    <source>
        <dbReference type="PROSITE" id="PS50893"/>
    </source>
</evidence>
<feature type="transmembrane region" description="Helical" evidence="9">
    <location>
        <begin position="1220"/>
        <end position="1243"/>
    </location>
</feature>
<dbReference type="Gene3D" id="3.40.50.300">
    <property type="entry name" value="P-loop containing nucleotide triphosphate hydrolases"/>
    <property type="match status" value="2"/>
</dbReference>
<dbReference type="InterPro" id="IPR044746">
    <property type="entry name" value="ABCC_6TM_D1"/>
</dbReference>
<dbReference type="GO" id="GO:0140359">
    <property type="term" value="F:ABC-type transporter activity"/>
    <property type="evidence" value="ECO:0007669"/>
    <property type="project" value="InterPro"/>
</dbReference>
<keyword evidence="4" id="KW-0547">Nucleotide-binding</keyword>
<feature type="domain" description="ABC transporter" evidence="10">
    <location>
        <begin position="1326"/>
        <end position="1587"/>
    </location>
</feature>
<dbReference type="CDD" id="cd18579">
    <property type="entry name" value="ABC_6TM_ABCC_D1"/>
    <property type="match status" value="1"/>
</dbReference>
<feature type="transmembrane region" description="Helical" evidence="9">
    <location>
        <begin position="86"/>
        <end position="109"/>
    </location>
</feature>
<keyword evidence="2" id="KW-0813">Transport</keyword>
<feature type="transmembrane region" description="Helical" evidence="9">
    <location>
        <begin position="1039"/>
        <end position="1061"/>
    </location>
</feature>
<feature type="transmembrane region" description="Helical" evidence="9">
    <location>
        <begin position="992"/>
        <end position="1019"/>
    </location>
</feature>
<protein>
    <recommendedName>
        <fullName evidence="14">ATP-dependent transporter ycf16</fullName>
    </recommendedName>
</protein>
<comment type="caution">
    <text evidence="12">The sequence shown here is derived from an EMBL/GenBank/DDBJ whole genome shotgun (WGS) entry which is preliminary data.</text>
</comment>
<dbReference type="SUPFAM" id="SSF52540">
    <property type="entry name" value="P-loop containing nucleoside triphosphate hydrolases"/>
    <property type="match status" value="2"/>
</dbReference>
<dbReference type="PROSITE" id="PS50929">
    <property type="entry name" value="ABC_TM1F"/>
    <property type="match status" value="2"/>
</dbReference>
<evidence type="ECO:0000256" key="7">
    <source>
        <dbReference type="ARBA" id="ARBA00023136"/>
    </source>
</evidence>
<feature type="compositionally biased region" description="Low complexity" evidence="8">
    <location>
        <begin position="528"/>
        <end position="542"/>
    </location>
</feature>
<evidence type="ECO:0000313" key="13">
    <source>
        <dbReference type="Proteomes" id="UP000626109"/>
    </source>
</evidence>
<keyword evidence="6 9" id="KW-1133">Transmembrane helix</keyword>
<dbReference type="PROSITE" id="PS00211">
    <property type="entry name" value="ABC_TRANSPORTER_1"/>
    <property type="match status" value="2"/>
</dbReference>
<evidence type="ECO:0000256" key="2">
    <source>
        <dbReference type="ARBA" id="ARBA00022448"/>
    </source>
</evidence>
<evidence type="ECO:0000256" key="3">
    <source>
        <dbReference type="ARBA" id="ARBA00022692"/>
    </source>
</evidence>
<feature type="transmembrane region" description="Helical" evidence="9">
    <location>
        <begin position="115"/>
        <end position="135"/>
    </location>
</feature>
<dbReference type="GO" id="GO:0016020">
    <property type="term" value="C:membrane"/>
    <property type="evidence" value="ECO:0007669"/>
    <property type="project" value="UniProtKB-SubCell"/>
</dbReference>
<dbReference type="PANTHER" id="PTHR24223:SF415">
    <property type="entry name" value="FI20190P1"/>
    <property type="match status" value="1"/>
</dbReference>
<dbReference type="EMBL" id="CAJNNW010002369">
    <property type="protein sequence ID" value="CAE8644165.1"/>
    <property type="molecule type" value="Genomic_DNA"/>
</dbReference>
<feature type="domain" description="ABC transmembrane type-1" evidence="11">
    <location>
        <begin position="1039"/>
        <end position="1278"/>
    </location>
</feature>
<evidence type="ECO:0000256" key="8">
    <source>
        <dbReference type="SAM" id="MobiDB-lite"/>
    </source>
</evidence>
<keyword evidence="3 9" id="KW-0812">Transmembrane</keyword>
<feature type="region of interest" description="Disordered" evidence="8">
    <location>
        <begin position="724"/>
        <end position="744"/>
    </location>
</feature>
<dbReference type="Proteomes" id="UP000626109">
    <property type="component" value="Unassembled WGS sequence"/>
</dbReference>
<evidence type="ECO:0000256" key="5">
    <source>
        <dbReference type="ARBA" id="ARBA00022840"/>
    </source>
</evidence>
<feature type="domain" description="ABC transmembrane type-1" evidence="11">
    <location>
        <begin position="137"/>
        <end position="310"/>
    </location>
</feature>
<dbReference type="CDD" id="cd18580">
    <property type="entry name" value="ABC_6TM_ABCC_D2"/>
    <property type="match status" value="1"/>
</dbReference>
<dbReference type="InterPro" id="IPR003439">
    <property type="entry name" value="ABC_transporter-like_ATP-bd"/>
</dbReference>
<gene>
    <name evidence="12" type="ORF">PGLA2088_LOCUS2816</name>
</gene>
<dbReference type="InterPro" id="IPR003593">
    <property type="entry name" value="AAA+_ATPase"/>
</dbReference>
<feature type="transmembrane region" description="Helical" evidence="9">
    <location>
        <begin position="254"/>
        <end position="274"/>
    </location>
</feature>
<evidence type="ECO:0000256" key="4">
    <source>
        <dbReference type="ARBA" id="ARBA00022741"/>
    </source>
</evidence>
<accession>A0A813I2E5</accession>
<dbReference type="InterPro" id="IPR017871">
    <property type="entry name" value="ABC_transporter-like_CS"/>
</dbReference>
<organism evidence="12 13">
    <name type="scientific">Polarella glacialis</name>
    <name type="common">Dinoflagellate</name>
    <dbReference type="NCBI Taxonomy" id="89957"/>
    <lineage>
        <taxon>Eukaryota</taxon>
        <taxon>Sar</taxon>
        <taxon>Alveolata</taxon>
        <taxon>Dinophyceae</taxon>
        <taxon>Suessiales</taxon>
        <taxon>Suessiaceae</taxon>
        <taxon>Polarella</taxon>
    </lineage>
</organism>
<evidence type="ECO:0000256" key="6">
    <source>
        <dbReference type="ARBA" id="ARBA00022989"/>
    </source>
</evidence>
<name>A0A813I2E5_POLGL</name>